<sequence length="204" mass="21970">MAATQNPPPKTVPSKVSVRKIKTPALEIDVTAEVIADGTTNDTGTQGNTSFTPEGAVGSGQSFFGTPGFAFVTKNGQALITKINGPVQIKGNVKIQTVYGPNADATQTSGYGRGTTPDDEKAGNTTLGFHESCHRSDYLNYLRTKPFPTFTGRVGMTRVAYEKAVADFQKAIEKYFADMDKDSLQRTDEVGYKKSTYDVKGPRP</sequence>
<feature type="region of interest" description="Disordered" evidence="1">
    <location>
        <begin position="37"/>
        <end position="56"/>
    </location>
</feature>
<evidence type="ECO:0000313" key="2">
    <source>
        <dbReference type="EMBL" id="QEL18401.1"/>
    </source>
</evidence>
<dbReference type="RefSeq" id="WP_149112916.1">
    <property type="nucleotide sequence ID" value="NZ_CP042425.1"/>
</dbReference>
<protein>
    <submittedName>
        <fullName evidence="2">Uncharacterized protein</fullName>
    </submittedName>
</protein>
<dbReference type="OrthoDB" id="4317910at2"/>
<reference evidence="3" key="1">
    <citation type="submission" date="2019-08" db="EMBL/GenBank/DDBJ databases">
        <title>Limnoglobus roseus gen. nov., sp. nov., a novel freshwater planctomycete with a giant genome from the family Gemmataceae.</title>
        <authorList>
            <person name="Kulichevskaya I.S."/>
            <person name="Naumoff D.G."/>
            <person name="Miroshnikov K."/>
            <person name="Ivanova A."/>
            <person name="Philippov D.A."/>
            <person name="Hakobyan A."/>
            <person name="Rijpstra I.C."/>
            <person name="Sinninghe Damste J.S."/>
            <person name="Liesack W."/>
            <person name="Dedysh S.N."/>
        </authorList>
    </citation>
    <scope>NUCLEOTIDE SEQUENCE [LARGE SCALE GENOMIC DNA]</scope>
    <source>
        <strain evidence="3">PX52</strain>
    </source>
</reference>
<dbReference type="AlphaFoldDB" id="A0A5C1AGR2"/>
<dbReference type="KEGG" id="lrs:PX52LOC_05425"/>
<evidence type="ECO:0000256" key="1">
    <source>
        <dbReference type="SAM" id="MobiDB-lite"/>
    </source>
</evidence>
<keyword evidence="3" id="KW-1185">Reference proteome</keyword>
<evidence type="ECO:0000313" key="3">
    <source>
        <dbReference type="Proteomes" id="UP000324974"/>
    </source>
</evidence>
<dbReference type="Proteomes" id="UP000324974">
    <property type="component" value="Chromosome"/>
</dbReference>
<dbReference type="EMBL" id="CP042425">
    <property type="protein sequence ID" value="QEL18401.1"/>
    <property type="molecule type" value="Genomic_DNA"/>
</dbReference>
<gene>
    <name evidence="2" type="ORF">PX52LOC_05425</name>
</gene>
<accession>A0A5C1AGR2</accession>
<name>A0A5C1AGR2_9BACT</name>
<feature type="compositionally biased region" description="Low complexity" evidence="1">
    <location>
        <begin position="37"/>
        <end position="49"/>
    </location>
</feature>
<organism evidence="2 3">
    <name type="scientific">Limnoglobus roseus</name>
    <dbReference type="NCBI Taxonomy" id="2598579"/>
    <lineage>
        <taxon>Bacteria</taxon>
        <taxon>Pseudomonadati</taxon>
        <taxon>Planctomycetota</taxon>
        <taxon>Planctomycetia</taxon>
        <taxon>Gemmatales</taxon>
        <taxon>Gemmataceae</taxon>
        <taxon>Limnoglobus</taxon>
    </lineage>
</organism>
<proteinExistence type="predicted"/>